<dbReference type="PANTHER" id="PTHR36057">
    <property type="match status" value="1"/>
</dbReference>
<dbReference type="OrthoDB" id="9808254at2"/>
<evidence type="ECO:0000313" key="2">
    <source>
        <dbReference type="EMBL" id="PWV58860.1"/>
    </source>
</evidence>
<dbReference type="InterPro" id="IPR036249">
    <property type="entry name" value="Thioredoxin-like_sf"/>
</dbReference>
<reference evidence="2 3" key="1">
    <citation type="submission" date="2018-05" db="EMBL/GenBank/DDBJ databases">
        <title>Genomic Encyclopedia of Type Strains, Phase IV (KMG-IV): sequencing the most valuable type-strain genomes for metagenomic binning, comparative biology and taxonomic classification.</title>
        <authorList>
            <person name="Goeker M."/>
        </authorList>
    </citation>
    <scope>NUCLEOTIDE SEQUENCE [LARGE SCALE GENOMIC DNA]</scope>
    <source>
        <strain evidence="2 3">DSM 23606</strain>
    </source>
</reference>
<dbReference type="PANTHER" id="PTHR36057:SF1">
    <property type="entry name" value="LIPOPROTEIN LIPID ATTACHMENT SITE-LIKE PROTEIN, PUTATIVE (DUF1223)-RELATED"/>
    <property type="match status" value="1"/>
</dbReference>
<evidence type="ECO:0000313" key="3">
    <source>
        <dbReference type="Proteomes" id="UP000246569"/>
    </source>
</evidence>
<feature type="signal peptide" evidence="1">
    <location>
        <begin position="1"/>
        <end position="23"/>
    </location>
</feature>
<evidence type="ECO:0008006" key="4">
    <source>
        <dbReference type="Google" id="ProtNLM"/>
    </source>
</evidence>
<dbReference type="AlphaFoldDB" id="A0A317MQQ0"/>
<name>A0A317MQQ0_9GAMM</name>
<comment type="caution">
    <text evidence="2">The sequence shown here is derived from an EMBL/GenBank/DDBJ whole genome shotgun (WGS) entry which is preliminary data.</text>
</comment>
<gene>
    <name evidence="2" type="ORF">C7443_11341</name>
</gene>
<dbReference type="RefSeq" id="WP_110020075.1">
    <property type="nucleotide sequence ID" value="NZ_QGTJ01000013.1"/>
</dbReference>
<keyword evidence="1" id="KW-0732">Signal</keyword>
<dbReference type="SUPFAM" id="SSF52833">
    <property type="entry name" value="Thioredoxin-like"/>
    <property type="match status" value="1"/>
</dbReference>
<keyword evidence="3" id="KW-1185">Reference proteome</keyword>
<dbReference type="Proteomes" id="UP000246569">
    <property type="component" value="Unassembled WGS sequence"/>
</dbReference>
<dbReference type="Pfam" id="PF06764">
    <property type="entry name" value="DUF1223"/>
    <property type="match status" value="1"/>
</dbReference>
<evidence type="ECO:0000256" key="1">
    <source>
        <dbReference type="SAM" id="SignalP"/>
    </source>
</evidence>
<accession>A0A317MQQ0</accession>
<protein>
    <recommendedName>
        <fullName evidence="4">DUF1223 domain-containing protein</fullName>
    </recommendedName>
</protein>
<feature type="chain" id="PRO_5016295931" description="DUF1223 domain-containing protein" evidence="1">
    <location>
        <begin position="24"/>
        <end position="251"/>
    </location>
</feature>
<sequence length="251" mass="27135">MPARLSAFCRILVLSACTAPAFAQSFTSPAQRVAVLELYTSEGCSSCPPADRWFSALADDPRLWRTLVPLAFHVDYWNSLGWRDRFSDARFSARQGDYVHARGLSQSYTPGMLLDGREWRGWLNGSDLALRQLPAPAAAGRLQLDVDGEQVHARFAPAVAGGEALELHLVRLGFGLSTAVGGGENGGRQLHHDFVVSGWQQVPLRAVDGGWQADLKLPPAVAGARREAVAAWVARAGEPRPLQATGGWLTP</sequence>
<organism evidence="2 3">
    <name type="scientific">Plasticicumulans acidivorans</name>
    <dbReference type="NCBI Taxonomy" id="886464"/>
    <lineage>
        <taxon>Bacteria</taxon>
        <taxon>Pseudomonadati</taxon>
        <taxon>Pseudomonadota</taxon>
        <taxon>Gammaproteobacteria</taxon>
        <taxon>Candidatus Competibacteraceae</taxon>
        <taxon>Plasticicumulans</taxon>
    </lineage>
</organism>
<dbReference type="EMBL" id="QGTJ01000013">
    <property type="protein sequence ID" value="PWV58860.1"/>
    <property type="molecule type" value="Genomic_DNA"/>
</dbReference>
<proteinExistence type="predicted"/>
<dbReference type="InterPro" id="IPR010634">
    <property type="entry name" value="DUF1223"/>
</dbReference>